<keyword evidence="1" id="KW-0175">Coiled coil</keyword>
<dbReference type="InterPro" id="IPR043136">
    <property type="entry name" value="B30.2/SPRY_sf"/>
</dbReference>
<evidence type="ECO:0000256" key="1">
    <source>
        <dbReference type="SAM" id="Coils"/>
    </source>
</evidence>
<gene>
    <name evidence="2" type="ORF">MENT_LOCUS41027</name>
</gene>
<dbReference type="AlphaFoldDB" id="A0A6V7WN09"/>
<protein>
    <submittedName>
        <fullName evidence="2">Uncharacterized protein</fullName>
    </submittedName>
</protein>
<evidence type="ECO:0000313" key="2">
    <source>
        <dbReference type="EMBL" id="CAD2188382.1"/>
    </source>
</evidence>
<accession>A0A6V7WN09</accession>
<reference evidence="2 3" key="1">
    <citation type="submission" date="2020-08" db="EMBL/GenBank/DDBJ databases">
        <authorList>
            <person name="Koutsovoulos G."/>
            <person name="Danchin GJ E."/>
        </authorList>
    </citation>
    <scope>NUCLEOTIDE SEQUENCE [LARGE SCALE GENOMIC DNA]</scope>
</reference>
<feature type="coiled-coil region" evidence="1">
    <location>
        <begin position="63"/>
        <end position="280"/>
    </location>
</feature>
<proteinExistence type="predicted"/>
<comment type="caution">
    <text evidence="2">The sequence shown here is derived from an EMBL/GenBank/DDBJ whole genome shotgun (WGS) entry which is preliminary data.</text>
</comment>
<sequence>MRTPKQFEEWLNSDNIKDDLNKIGDETLVEEDKNFTEKSILETTSVDGLSTTCTSCCLSKNIIEGLKQRLKELELKLKNNDLTLENCSLKFQNKIQKINSERENEIKNLKQYFQQLIEENNKQLKAENDAYLKQKDEKINLLEEEIKNKIQKINCDNKNEIEEIKQNFQKLIEENVKELKDENVRKDEKINSLKVEIKKLHTQSDDLIKLQTNFKDLQLKFNEEKEKTENLEDELKKIQTINEEKIEEIKNNFQKLKDENVRKNEKINSLEFEIKKANDLTDKKFDGLFELNNLNSVVSLLNNMVFVKIKNKWKEIDSGYSKCCDKNCINTNKPIGNCIEGNGFVNLINDENIKYLVGNGGYDQNVEVYAENPFKKPQNSFNYSLYYFEVKCKFEKELNGSESHMTIGLRNCSTTNYIYYSAKYGTIYNERSFQLPTLSWNNNDIFGCGLVYPPTNMSNEFPYVFFTQNGKQIGKGVLLNDNFDSYKPHVWLNCCSIEANFGNDLESKPFEYDISKHLNKEFY</sequence>
<evidence type="ECO:0000313" key="3">
    <source>
        <dbReference type="Proteomes" id="UP000580250"/>
    </source>
</evidence>
<dbReference type="OrthoDB" id="258495at2759"/>
<name>A0A6V7WN09_MELEN</name>
<organism evidence="2 3">
    <name type="scientific">Meloidogyne enterolobii</name>
    <name type="common">Root-knot nematode worm</name>
    <name type="synonym">Meloidogyne mayaguensis</name>
    <dbReference type="NCBI Taxonomy" id="390850"/>
    <lineage>
        <taxon>Eukaryota</taxon>
        <taxon>Metazoa</taxon>
        <taxon>Ecdysozoa</taxon>
        <taxon>Nematoda</taxon>
        <taxon>Chromadorea</taxon>
        <taxon>Rhabditida</taxon>
        <taxon>Tylenchina</taxon>
        <taxon>Tylenchomorpha</taxon>
        <taxon>Tylenchoidea</taxon>
        <taxon>Meloidogynidae</taxon>
        <taxon>Meloidogyninae</taxon>
        <taxon>Meloidogyne</taxon>
    </lineage>
</organism>
<dbReference type="EMBL" id="CAJEWN010000688">
    <property type="protein sequence ID" value="CAD2188382.1"/>
    <property type="molecule type" value="Genomic_DNA"/>
</dbReference>
<dbReference type="Proteomes" id="UP000580250">
    <property type="component" value="Unassembled WGS sequence"/>
</dbReference>
<dbReference type="Gene3D" id="2.60.120.920">
    <property type="match status" value="1"/>
</dbReference>